<gene>
    <name evidence="1" type="ORF">SK3146_02186</name>
</gene>
<reference evidence="1" key="1">
    <citation type="submission" date="2018-02" db="EMBL/GenBank/DDBJ databases">
        <authorList>
            <person name="Kim S.-K."/>
            <person name="Jung H.-I."/>
            <person name="Lee S.-W."/>
        </authorList>
    </citation>
    <scope>NUCLEOTIDE SEQUENCE</scope>
    <source>
        <strain evidence="1">SK3146</strain>
    </source>
</reference>
<reference evidence="1" key="2">
    <citation type="journal article" date="2021" name="J Anim Sci Technol">
        <title>Complete genome sequence of Paenibacillus konkukensis sp. nov. SK3146 as a potential probiotic strain.</title>
        <authorList>
            <person name="Jung H.I."/>
            <person name="Park S."/>
            <person name="Niu K.M."/>
            <person name="Lee S.W."/>
            <person name="Kothari D."/>
            <person name="Yi K.J."/>
            <person name="Kim S.K."/>
        </authorList>
    </citation>
    <scope>NUCLEOTIDE SEQUENCE</scope>
    <source>
        <strain evidence="1">SK3146</strain>
    </source>
</reference>
<name>A0ABY4RKI7_9BACL</name>
<evidence type="ECO:0000313" key="2">
    <source>
        <dbReference type="Proteomes" id="UP001057134"/>
    </source>
</evidence>
<accession>A0ABY4RKI7</accession>
<dbReference type="Proteomes" id="UP001057134">
    <property type="component" value="Chromosome"/>
</dbReference>
<protein>
    <submittedName>
        <fullName evidence="1">Uncharacterized protein</fullName>
    </submittedName>
</protein>
<evidence type="ECO:0000313" key="1">
    <source>
        <dbReference type="EMBL" id="UQZ83026.1"/>
    </source>
</evidence>
<sequence>MFSILKYPPIGYLATDLDEYEGLHELTQYCGSRMDDKAEIPFRLDMIHPEYWPEAGEDNFVMGEKVWGLECLPDPVANESSI</sequence>
<keyword evidence="2" id="KW-1185">Reference proteome</keyword>
<organism evidence="1 2">
    <name type="scientific">Paenibacillus konkukensis</name>
    <dbReference type="NCBI Taxonomy" id="2020716"/>
    <lineage>
        <taxon>Bacteria</taxon>
        <taxon>Bacillati</taxon>
        <taxon>Bacillota</taxon>
        <taxon>Bacilli</taxon>
        <taxon>Bacillales</taxon>
        <taxon>Paenibacillaceae</taxon>
        <taxon>Paenibacillus</taxon>
    </lineage>
</organism>
<proteinExistence type="predicted"/>
<dbReference type="EMBL" id="CP027059">
    <property type="protein sequence ID" value="UQZ83026.1"/>
    <property type="molecule type" value="Genomic_DNA"/>
</dbReference>